<dbReference type="EMBL" id="JAPEUY010000011">
    <property type="protein sequence ID" value="KAJ4368053.1"/>
    <property type="molecule type" value="Genomic_DNA"/>
</dbReference>
<evidence type="ECO:0000256" key="1">
    <source>
        <dbReference type="SAM" id="MobiDB-lite"/>
    </source>
</evidence>
<name>A0A9W8Y5C6_9PLEO</name>
<gene>
    <name evidence="3" type="ORF">N0V83_006408</name>
</gene>
<feature type="domain" description="2EXR" evidence="2">
    <location>
        <begin position="12"/>
        <end position="89"/>
    </location>
</feature>
<dbReference type="InterPro" id="IPR045518">
    <property type="entry name" value="2EXR"/>
</dbReference>
<organism evidence="3 4">
    <name type="scientific">Neocucurbitaria cava</name>
    <dbReference type="NCBI Taxonomy" id="798079"/>
    <lineage>
        <taxon>Eukaryota</taxon>
        <taxon>Fungi</taxon>
        <taxon>Dikarya</taxon>
        <taxon>Ascomycota</taxon>
        <taxon>Pezizomycotina</taxon>
        <taxon>Dothideomycetes</taxon>
        <taxon>Pleosporomycetidae</taxon>
        <taxon>Pleosporales</taxon>
        <taxon>Pleosporineae</taxon>
        <taxon>Cucurbitariaceae</taxon>
        <taxon>Neocucurbitaria</taxon>
    </lineage>
</organism>
<comment type="caution">
    <text evidence="3">The sequence shown here is derived from an EMBL/GenBank/DDBJ whole genome shotgun (WGS) entry which is preliminary data.</text>
</comment>
<dbReference type="Proteomes" id="UP001140560">
    <property type="component" value="Unassembled WGS sequence"/>
</dbReference>
<dbReference type="AlphaFoldDB" id="A0A9W8Y5C6"/>
<protein>
    <recommendedName>
        <fullName evidence="2">2EXR domain-containing protein</fullName>
    </recommendedName>
</protein>
<feature type="compositionally biased region" description="Basic and acidic residues" evidence="1">
    <location>
        <begin position="450"/>
        <end position="472"/>
    </location>
</feature>
<evidence type="ECO:0000313" key="3">
    <source>
        <dbReference type="EMBL" id="KAJ4368053.1"/>
    </source>
</evidence>
<dbReference type="Pfam" id="PF20150">
    <property type="entry name" value="2EXR"/>
    <property type="match status" value="1"/>
</dbReference>
<proteinExistence type="predicted"/>
<sequence length="483" mass="54568">MPCAGHATSLLDLPRELRDRIWDFALVETTVHIEKDNHLITLAYPATTTTNDDSQHPNDQQATFESQNTPQWLLTNKQFLSEGLDQFSRRAACINFAQQALSPKQSKEESPPNTHQNLLITHTKQISLPVRLQVFRHEYNETIKDTVMDLHTSPFAVPHGHDRGGPDYRLDPGTKIADFLPKATNLHLRVEMIGGIERNARPKLIRINAGALRFLGTDFNRVRVSIAPPNFVLGRGRGSRSTGNEGTAATAAVVAEDYMFPPIAPLAAYYARMQRALVQLAGHLSRHLGPSQEYRESRYWWVSEHMMHPCAEYEVASGDDDVGDAEYEITDRMVERRDGEGGEWHLFVTRYSKEEAEEETIGEKEKEGEQEEEDVIHLHNLDLRYFRVTAAQAQDQDALNAHPHPPSSSHLFKRDAIAKLGTARSWSCASTGDVVWIEDRENAVTGWLLRRRDQDGNGDETKKEEEDERRLMVAEPNKPAAAA</sequence>
<keyword evidence="4" id="KW-1185">Reference proteome</keyword>
<reference evidence="3" key="1">
    <citation type="submission" date="2022-10" db="EMBL/GenBank/DDBJ databases">
        <title>Tapping the CABI collections for fungal endophytes: first genome assemblies for Collariella, Neodidymelliopsis, Ascochyta clinopodiicola, Didymella pomorum, Didymosphaeria variabile, Neocosmospora piperis and Neocucurbitaria cava.</title>
        <authorList>
            <person name="Hill R."/>
        </authorList>
    </citation>
    <scope>NUCLEOTIDE SEQUENCE</scope>
    <source>
        <strain evidence="3">IMI 356814</strain>
    </source>
</reference>
<dbReference type="OrthoDB" id="3799620at2759"/>
<evidence type="ECO:0000313" key="4">
    <source>
        <dbReference type="Proteomes" id="UP001140560"/>
    </source>
</evidence>
<evidence type="ECO:0000259" key="2">
    <source>
        <dbReference type="Pfam" id="PF20150"/>
    </source>
</evidence>
<feature type="region of interest" description="Disordered" evidence="1">
    <location>
        <begin position="450"/>
        <end position="483"/>
    </location>
</feature>
<accession>A0A9W8Y5C6</accession>
<feature type="region of interest" description="Disordered" evidence="1">
    <location>
        <begin position="49"/>
        <end position="68"/>
    </location>
</feature>